<evidence type="ECO:0000256" key="9">
    <source>
        <dbReference type="ARBA" id="ARBA00022842"/>
    </source>
</evidence>
<evidence type="ECO:0000256" key="11">
    <source>
        <dbReference type="ARBA" id="ARBA00023277"/>
    </source>
</evidence>
<evidence type="ECO:0000256" key="7">
    <source>
        <dbReference type="ARBA" id="ARBA00022777"/>
    </source>
</evidence>
<keyword evidence="12" id="KW-0539">Nucleus</keyword>
<feature type="binding site" evidence="12">
    <location>
        <position position="309"/>
    </location>
    <ligand>
        <name>K(+)</name>
        <dbReference type="ChEBI" id="CHEBI:29103"/>
    </ligand>
</feature>
<dbReference type="InterPro" id="IPR002139">
    <property type="entry name" value="Ribo/fructo_kinase"/>
</dbReference>
<keyword evidence="4 12" id="KW-0808">Transferase</keyword>
<dbReference type="PANTHER" id="PTHR10584">
    <property type="entry name" value="SUGAR KINASE"/>
    <property type="match status" value="1"/>
</dbReference>
<feature type="binding site" evidence="12">
    <location>
        <begin position="40"/>
        <end position="44"/>
    </location>
    <ligand>
        <name>substrate</name>
    </ligand>
</feature>
<evidence type="ECO:0000256" key="5">
    <source>
        <dbReference type="ARBA" id="ARBA00022723"/>
    </source>
</evidence>
<name>A0A915KKT1_ROMCU</name>
<keyword evidence="5 12" id="KW-0479">Metal-binding</keyword>
<dbReference type="GO" id="GO:0005524">
    <property type="term" value="F:ATP binding"/>
    <property type="evidence" value="ECO:0007669"/>
    <property type="project" value="UniProtKB-UniRule"/>
</dbReference>
<feature type="binding site" evidence="12">
    <location>
        <begin position="314"/>
        <end position="315"/>
    </location>
    <ligand>
        <name>ATP</name>
        <dbReference type="ChEBI" id="CHEBI:30616"/>
    </ligand>
</feature>
<evidence type="ECO:0000256" key="2">
    <source>
        <dbReference type="ARBA" id="ARBA00012035"/>
    </source>
</evidence>
<proteinExistence type="inferred from homology"/>
<accession>A0A915KKT1</accession>
<feature type="binding site" evidence="12">
    <location>
        <position position="347"/>
    </location>
    <ligand>
        <name>K(+)</name>
        <dbReference type="ChEBI" id="CHEBI:29103"/>
    </ligand>
</feature>
<dbReference type="Proteomes" id="UP000887565">
    <property type="component" value="Unplaced"/>
</dbReference>
<feature type="binding site" evidence="12">
    <location>
        <position position="311"/>
    </location>
    <ligand>
        <name>K(+)</name>
        <dbReference type="ChEBI" id="CHEBI:29103"/>
    </ligand>
</feature>
<reference evidence="15" key="1">
    <citation type="submission" date="2022-11" db="UniProtKB">
        <authorList>
            <consortium name="WormBaseParasite"/>
        </authorList>
    </citation>
    <scope>IDENTIFICATION</scope>
</reference>
<comment type="cofactor">
    <cofactor evidence="12">
        <name>Mg(2+)</name>
        <dbReference type="ChEBI" id="CHEBI:18420"/>
    </cofactor>
    <text evidence="12">Requires a divalent cation, most likely magnesium in vivo, as an electrophilic catalyst to aid phosphoryl group transfer. It is the chelate of the metal and the nucleotide that is the actual substrate.</text>
</comment>
<dbReference type="GO" id="GO:0019303">
    <property type="term" value="P:D-ribose catabolic process"/>
    <property type="evidence" value="ECO:0007669"/>
    <property type="project" value="UniProtKB-UniRule"/>
</dbReference>
<evidence type="ECO:0000259" key="13">
    <source>
        <dbReference type="Pfam" id="PF00294"/>
    </source>
</evidence>
<dbReference type="Pfam" id="PF00294">
    <property type="entry name" value="PfkB"/>
    <property type="match status" value="1"/>
</dbReference>
<feature type="active site" description="Proton acceptor" evidence="12">
    <location>
        <position position="315"/>
    </location>
</feature>
<feature type="binding site" evidence="12">
    <location>
        <position position="356"/>
    </location>
    <ligand>
        <name>K(+)</name>
        <dbReference type="ChEBI" id="CHEBI:29103"/>
    </ligand>
</feature>
<keyword evidence="6 12" id="KW-0547">Nucleotide-binding</keyword>
<comment type="similarity">
    <text evidence="12">Belongs to the carbohydrate kinase PfkB family. Ribokinase subfamily.</text>
</comment>
<dbReference type="HAMAP" id="MF_01987">
    <property type="entry name" value="Ribokinase"/>
    <property type="match status" value="1"/>
</dbReference>
<evidence type="ECO:0000256" key="12">
    <source>
        <dbReference type="HAMAP-Rule" id="MF_03215"/>
    </source>
</evidence>
<dbReference type="SUPFAM" id="SSF53613">
    <property type="entry name" value="Ribokinase-like"/>
    <property type="match status" value="2"/>
</dbReference>
<dbReference type="InterPro" id="IPR029056">
    <property type="entry name" value="Ribokinase-like"/>
</dbReference>
<evidence type="ECO:0000256" key="10">
    <source>
        <dbReference type="ARBA" id="ARBA00022958"/>
    </source>
</evidence>
<feature type="binding site" evidence="12">
    <location>
        <position position="196"/>
    </location>
    <ligand>
        <name>substrate</name>
    </ligand>
</feature>
<keyword evidence="7 12" id="KW-0418">Kinase</keyword>
<comment type="caution">
    <text evidence="12">Lacks conserved residue(s) required for the propagation of feature annotation.</text>
</comment>
<dbReference type="Gene3D" id="3.40.1190.20">
    <property type="match status" value="2"/>
</dbReference>
<dbReference type="GO" id="GO:0005829">
    <property type="term" value="C:cytosol"/>
    <property type="evidence" value="ECO:0007669"/>
    <property type="project" value="TreeGrafter"/>
</dbReference>
<organism evidence="14 15">
    <name type="scientific">Romanomermis culicivorax</name>
    <name type="common">Nematode worm</name>
    <dbReference type="NCBI Taxonomy" id="13658"/>
    <lineage>
        <taxon>Eukaryota</taxon>
        <taxon>Metazoa</taxon>
        <taxon>Ecdysozoa</taxon>
        <taxon>Nematoda</taxon>
        <taxon>Enoplea</taxon>
        <taxon>Dorylaimia</taxon>
        <taxon>Mermithida</taxon>
        <taxon>Mermithoidea</taxon>
        <taxon>Mermithidae</taxon>
        <taxon>Romanomermis</taxon>
    </lineage>
</organism>
<sequence>MMSSVVVVGSCVYDMFSYVPRLPKPGEAVIGRKFRTMFGGKGANQAVQCSLLGAKVSMVAKLGNDNIGDETLENLKKFGVSTAHVTRTDKASSGTASIFVEESGQNAIAVILGSNMELTLQDVENASEIISSSKVIVCQLETPPETIFLAFEMAKKGGGQNAIAVILGSNTELTLQDVENASEIISNSKVVVCQLETPPETIFLAFEIAKKGGATTIWNAATGIPNLENIEKYLQLADITVTNEYETSLLSKMETKSTSDIYKAMAKIMEMGAKTLVVTLGEDGCYFCDNKSNRLPVHVKSDSKVEPVDATGAGDSFIGTLVFFLSEMPHLAFDEILKRSCFVAEKCVERAGTQTSYYSRDGLPSSLFV</sequence>
<dbReference type="GO" id="GO:0005634">
    <property type="term" value="C:nucleus"/>
    <property type="evidence" value="ECO:0007669"/>
    <property type="project" value="UniProtKB-SubCell"/>
</dbReference>
<keyword evidence="10 12" id="KW-0630">Potassium</keyword>
<protein>
    <recommendedName>
        <fullName evidence="3 12">Ribokinase</fullName>
        <shortName evidence="12">RK</shortName>
        <ecNumber evidence="2 12">2.7.1.15</ecNumber>
    </recommendedName>
</protein>
<dbReference type="InterPro" id="IPR002173">
    <property type="entry name" value="Carboh/pur_kinase_PfkB_CS"/>
</dbReference>
<evidence type="ECO:0000256" key="1">
    <source>
        <dbReference type="ARBA" id="ARBA00005380"/>
    </source>
</evidence>
<feature type="binding site" evidence="12">
    <location>
        <begin position="279"/>
        <end position="284"/>
    </location>
    <ligand>
        <name>ATP</name>
        <dbReference type="ChEBI" id="CHEBI:30616"/>
    </ligand>
</feature>
<feature type="binding site" evidence="12">
    <location>
        <position position="352"/>
    </location>
    <ligand>
        <name>K(+)</name>
        <dbReference type="ChEBI" id="CHEBI:29103"/>
    </ligand>
</feature>
<comment type="subcellular location">
    <subcellularLocation>
        <location evidence="12">Cytoplasm</location>
    </subcellularLocation>
    <subcellularLocation>
        <location evidence="12">Nucleus</location>
    </subcellularLocation>
</comment>
<evidence type="ECO:0000256" key="8">
    <source>
        <dbReference type="ARBA" id="ARBA00022840"/>
    </source>
</evidence>
<evidence type="ECO:0000313" key="14">
    <source>
        <dbReference type="Proteomes" id="UP000887565"/>
    </source>
</evidence>
<dbReference type="OMA" id="CFARHYV"/>
<comment type="pathway">
    <text evidence="12">Carbohydrate metabolism; D-ribose degradation; D-ribose 5-phosphate from beta-D-ribopyranose: step 2/2.</text>
</comment>
<comment type="subunit">
    <text evidence="12">Homodimer.</text>
</comment>
<dbReference type="EC" id="2.7.1.15" evidence="2 12"/>
<dbReference type="PANTHER" id="PTHR10584:SF166">
    <property type="entry name" value="RIBOKINASE"/>
    <property type="match status" value="1"/>
</dbReference>
<keyword evidence="12" id="KW-0963">Cytoplasm</keyword>
<evidence type="ECO:0000256" key="3">
    <source>
        <dbReference type="ARBA" id="ARBA00016943"/>
    </source>
</evidence>
<evidence type="ECO:0000256" key="6">
    <source>
        <dbReference type="ARBA" id="ARBA00022741"/>
    </source>
</evidence>
<evidence type="ECO:0000313" key="15">
    <source>
        <dbReference type="WBParaSite" id="nRc.2.0.1.t39441-RA"/>
    </source>
</evidence>
<feature type="binding site" evidence="12">
    <location>
        <begin position="12"/>
        <end position="14"/>
    </location>
    <ligand>
        <name>substrate</name>
    </ligand>
</feature>
<dbReference type="InterPro" id="IPR011611">
    <property type="entry name" value="PfkB_dom"/>
</dbReference>
<dbReference type="GO" id="GO:0046872">
    <property type="term" value="F:metal ion binding"/>
    <property type="evidence" value="ECO:0007669"/>
    <property type="project" value="UniProtKB-KW"/>
</dbReference>
<feature type="domain" description="Carbohydrate kinase PfkB" evidence="13">
    <location>
        <begin position="150"/>
        <end position="356"/>
    </location>
</feature>
<comment type="function">
    <text evidence="12">Catalyzes the phosphorylation of ribose at O-5 in a reaction requiring ATP and magnesium. The resulting D-ribose-5-phosphate can then be used either for sythesis of nucleotides, histidine, and tryptophan, or as a component of the pentose phosphate pathway.</text>
</comment>
<comment type="catalytic activity">
    <reaction evidence="12">
        <text>D-ribose + ATP = D-ribose 5-phosphate + ADP + H(+)</text>
        <dbReference type="Rhea" id="RHEA:13697"/>
        <dbReference type="ChEBI" id="CHEBI:15378"/>
        <dbReference type="ChEBI" id="CHEBI:30616"/>
        <dbReference type="ChEBI" id="CHEBI:47013"/>
        <dbReference type="ChEBI" id="CHEBI:78346"/>
        <dbReference type="ChEBI" id="CHEBI:456216"/>
        <dbReference type="EC" id="2.7.1.15"/>
    </reaction>
</comment>
<dbReference type="GO" id="GO:0004747">
    <property type="term" value="F:ribokinase activity"/>
    <property type="evidence" value="ECO:0007669"/>
    <property type="project" value="UniProtKB-UniRule"/>
</dbReference>
<keyword evidence="11 12" id="KW-0119">Carbohydrate metabolism</keyword>
<comment type="similarity">
    <text evidence="1">Belongs to the carbohydrate kinase pfkB family.</text>
</comment>
<feature type="binding site" evidence="12">
    <location>
        <position position="315"/>
    </location>
    <ligand>
        <name>substrate</name>
    </ligand>
</feature>
<dbReference type="WBParaSite" id="nRc.2.0.1.t39441-RA">
    <property type="protein sequence ID" value="nRc.2.0.1.t39441-RA"/>
    <property type="gene ID" value="nRc.2.0.1.g39441"/>
</dbReference>
<dbReference type="CDD" id="cd01174">
    <property type="entry name" value="ribokinase"/>
    <property type="match status" value="1"/>
</dbReference>
<keyword evidence="9 12" id="KW-0460">Magnesium</keyword>
<keyword evidence="8 12" id="KW-0067">ATP-binding</keyword>
<dbReference type="PRINTS" id="PR00990">
    <property type="entry name" value="RIBOKINASE"/>
</dbReference>
<comment type="activity regulation">
    <text evidence="12">Activated by a monovalent cation that binds near, but not in, the active site. The most likely occupant of the site in vivo is potassium. Ion binding induces a conformational change that may alter substrate affinity.</text>
</comment>
<keyword evidence="14" id="KW-1185">Reference proteome</keyword>
<evidence type="ECO:0000256" key="4">
    <source>
        <dbReference type="ARBA" id="ARBA00022679"/>
    </source>
</evidence>
<feature type="binding site" evidence="12">
    <location>
        <position position="243"/>
    </location>
    <ligand>
        <name>ATP</name>
        <dbReference type="ChEBI" id="CHEBI:30616"/>
    </ligand>
</feature>
<dbReference type="PROSITE" id="PS00583">
    <property type="entry name" value="PFKB_KINASES_1"/>
    <property type="match status" value="1"/>
</dbReference>
<dbReference type="InterPro" id="IPR011877">
    <property type="entry name" value="Ribokinase"/>
</dbReference>
<dbReference type="AlphaFoldDB" id="A0A915KKT1"/>
<feature type="binding site" evidence="12">
    <location>
        <position position="350"/>
    </location>
    <ligand>
        <name>K(+)</name>
        <dbReference type="ChEBI" id="CHEBI:29103"/>
    </ligand>
</feature>